<evidence type="ECO:0000313" key="2">
    <source>
        <dbReference type="WBParaSite" id="PDA_v2.g17702.t1"/>
    </source>
</evidence>
<dbReference type="Gene3D" id="3.10.20.90">
    <property type="entry name" value="Phosphatidylinositol 3-kinase Catalytic Subunit, Chain A, domain 1"/>
    <property type="match status" value="1"/>
</dbReference>
<evidence type="ECO:0000313" key="1">
    <source>
        <dbReference type="Proteomes" id="UP000887578"/>
    </source>
</evidence>
<dbReference type="WBParaSite" id="PDA_v2.g17702.t1">
    <property type="protein sequence ID" value="PDA_v2.g17702.t1"/>
    <property type="gene ID" value="PDA_v2.g17702"/>
</dbReference>
<dbReference type="Proteomes" id="UP000887578">
    <property type="component" value="Unplaced"/>
</dbReference>
<dbReference type="AlphaFoldDB" id="A0A914PNW5"/>
<sequence length="163" mass="19467">MYGPRISIYIHYYNDEHILKSSLYKKLQKIAFCRCCPYDSPWGKTFYRDVFGFFQFDFTKKYEYVKSLWNEGMIHTPTIPPHFKHDEHIIIKVWDPFGNIILFKLYLDVPLEILCIYFANRVGIDDSVLGILLHGRRIAWDDTPRRLELTNNDIFQIVCAQYG</sequence>
<organism evidence="1 2">
    <name type="scientific">Panagrolaimus davidi</name>
    <dbReference type="NCBI Taxonomy" id="227884"/>
    <lineage>
        <taxon>Eukaryota</taxon>
        <taxon>Metazoa</taxon>
        <taxon>Ecdysozoa</taxon>
        <taxon>Nematoda</taxon>
        <taxon>Chromadorea</taxon>
        <taxon>Rhabditida</taxon>
        <taxon>Tylenchina</taxon>
        <taxon>Panagrolaimomorpha</taxon>
        <taxon>Panagrolaimoidea</taxon>
        <taxon>Panagrolaimidae</taxon>
        <taxon>Panagrolaimus</taxon>
    </lineage>
</organism>
<dbReference type="InterPro" id="IPR029071">
    <property type="entry name" value="Ubiquitin-like_domsf"/>
</dbReference>
<proteinExistence type="predicted"/>
<accession>A0A914PNW5</accession>
<reference evidence="2" key="1">
    <citation type="submission" date="2022-11" db="UniProtKB">
        <authorList>
            <consortium name="WormBaseParasite"/>
        </authorList>
    </citation>
    <scope>IDENTIFICATION</scope>
</reference>
<keyword evidence="1" id="KW-1185">Reference proteome</keyword>
<protein>
    <submittedName>
        <fullName evidence="2">Ubiquitin-like domain-containing protein</fullName>
    </submittedName>
</protein>
<name>A0A914PNW5_9BILA</name>
<dbReference type="SUPFAM" id="SSF54236">
    <property type="entry name" value="Ubiquitin-like"/>
    <property type="match status" value="1"/>
</dbReference>